<name>A0A0F7RGM7_BACAN</name>
<dbReference type="AlphaFoldDB" id="A0A0F7RGM7"/>
<keyword evidence="1" id="KW-0812">Transmembrane</keyword>
<dbReference type="PATRIC" id="fig|1392.231.peg.3396"/>
<gene>
    <name evidence="2" type="ordered locus">GBAA_0879</name>
</gene>
<sequence>MNCLKNIKARNVVLTFIVLIGIVLLLKSLDFANNLTHSWVQSVGGDVDTSTYNIMLNNYMNVFQISGGILLGIGAFLLLYSVLFYKE</sequence>
<proteinExistence type="predicted"/>
<dbReference type="Proteomes" id="UP000000594">
    <property type="component" value="Chromosome"/>
</dbReference>
<accession>Q81UJ0</accession>
<feature type="transmembrane region" description="Helical" evidence="1">
    <location>
        <begin position="62"/>
        <end position="85"/>
    </location>
</feature>
<dbReference type="KEGG" id="bar:GBAA_0879"/>
<keyword evidence="1" id="KW-0472">Membrane</keyword>
<evidence type="ECO:0000313" key="2">
    <source>
        <dbReference type="EMBL" id="AAT29990.1"/>
    </source>
</evidence>
<feature type="transmembrane region" description="Helical" evidence="1">
    <location>
        <begin position="12"/>
        <end position="29"/>
    </location>
</feature>
<protein>
    <recommendedName>
        <fullName evidence="4">Group-Specific protein</fullName>
    </recommendedName>
</protein>
<accession>A0A0F7RGM7</accession>
<dbReference type="EMBL" id="AE017334">
    <property type="protein sequence ID" value="AAT29990.1"/>
    <property type="molecule type" value="Genomic_DNA"/>
</dbReference>
<accession>Q6I2R9</accession>
<keyword evidence="3" id="KW-1185">Reference proteome</keyword>
<keyword evidence="1" id="KW-1133">Transmembrane helix</keyword>
<organism evidence="2 3">
    <name type="scientific">Bacillus anthracis</name>
    <name type="common">anthrax bacterium</name>
    <dbReference type="NCBI Taxonomy" id="1392"/>
    <lineage>
        <taxon>Bacteria</taxon>
        <taxon>Bacillati</taxon>
        <taxon>Bacillota</taxon>
        <taxon>Bacilli</taxon>
        <taxon>Bacillales</taxon>
        <taxon>Bacillaceae</taxon>
        <taxon>Bacillus</taxon>
        <taxon>Bacillus cereus group</taxon>
    </lineage>
</organism>
<accession>E9RDY0</accession>
<reference evidence="2 3" key="1">
    <citation type="journal article" date="2009" name="J. Bacteriol.">
        <title>The complete genome sequence of Bacillus anthracis Ames 'Ancestor'.</title>
        <authorList>
            <person name="Ravel J."/>
            <person name="Jiang L."/>
            <person name="Stanley S.T."/>
            <person name="Wilson M.R."/>
            <person name="Decker R.S."/>
            <person name="Read T.D."/>
            <person name="Worsham P."/>
            <person name="Keim P.S."/>
            <person name="Salzberg S.L."/>
            <person name="Fraser-Liggett C.M."/>
            <person name="Rasko D.A."/>
        </authorList>
    </citation>
    <scope>NUCLEOTIDE SEQUENCE [LARGE SCALE GENOMIC DNA]</scope>
    <source>
        <strain evidence="3">Ames ancestor</strain>
    </source>
</reference>
<evidence type="ECO:0008006" key="4">
    <source>
        <dbReference type="Google" id="ProtNLM"/>
    </source>
</evidence>
<evidence type="ECO:0000256" key="1">
    <source>
        <dbReference type="SAM" id="Phobius"/>
    </source>
</evidence>
<accession>Q6KWK0</accession>
<evidence type="ECO:0000313" key="3">
    <source>
        <dbReference type="Proteomes" id="UP000000594"/>
    </source>
</evidence>
<accession>E9RDY1</accession>